<dbReference type="EMBL" id="MKGL01000875">
    <property type="protein sequence ID" value="RNE95371.1"/>
    <property type="molecule type" value="Genomic_DNA"/>
</dbReference>
<dbReference type="AlphaFoldDB" id="A0A3R7JQS5"/>
<dbReference type="Pfam" id="PF13859">
    <property type="entry name" value="BNR_3"/>
    <property type="match status" value="1"/>
</dbReference>
<reference evidence="2 3" key="1">
    <citation type="journal article" date="2018" name="BMC Genomics">
        <title>Genomic comparison of Trypanosoma conorhini and Trypanosoma rangeli to Trypanosoma cruzi strains of high and low virulence.</title>
        <authorList>
            <person name="Bradwell K.R."/>
            <person name="Koparde V.N."/>
            <person name="Matveyev A.V."/>
            <person name="Serrano M.G."/>
            <person name="Alves J.M."/>
            <person name="Parikh H."/>
            <person name="Huang B."/>
            <person name="Lee V."/>
            <person name="Espinosa-Alvarez O."/>
            <person name="Ortiz P.A."/>
            <person name="Costa-Martins A.G."/>
            <person name="Teixeira M.M."/>
            <person name="Buck G.A."/>
        </authorList>
    </citation>
    <scope>NUCLEOTIDE SEQUENCE [LARGE SCALE GENOMIC DNA]</scope>
    <source>
        <strain evidence="2 3">AM80</strain>
    </source>
</reference>
<gene>
    <name evidence="2" type="ORF">TraAM80_10246</name>
</gene>
<dbReference type="CDD" id="cd15482">
    <property type="entry name" value="Sialidase_non-viral"/>
    <property type="match status" value="1"/>
</dbReference>
<evidence type="ECO:0000313" key="2">
    <source>
        <dbReference type="EMBL" id="RNE95371.1"/>
    </source>
</evidence>
<feature type="domain" description="Sialidase" evidence="1">
    <location>
        <begin position="22"/>
        <end position="124"/>
    </location>
</feature>
<protein>
    <submittedName>
        <fullName evidence="2">Trans-sialidase</fullName>
    </submittedName>
</protein>
<dbReference type="Gene3D" id="2.120.10.10">
    <property type="match status" value="1"/>
</dbReference>
<sequence>MLENEIRGSPLKELKAARGDRSIAAGGNTIAFPLAGTIGYDGQGEMRHACSVTSSEDDWSNWRFHAVPVIANDCDTATLLELERKLLMFTAISSSWWRMVCESADNGKTWAEATGPLSHPLSESNAFFCVKWSFRPSHYNHWGEYCTTVHPSGIH</sequence>
<evidence type="ECO:0000313" key="3">
    <source>
        <dbReference type="Proteomes" id="UP000283634"/>
    </source>
</evidence>
<dbReference type="SUPFAM" id="SSF50939">
    <property type="entry name" value="Sialidases"/>
    <property type="match status" value="1"/>
</dbReference>
<proteinExistence type="predicted"/>
<keyword evidence="3" id="KW-1185">Reference proteome</keyword>
<dbReference type="OrthoDB" id="255347at2759"/>
<dbReference type="InterPro" id="IPR036278">
    <property type="entry name" value="Sialidase_sf"/>
</dbReference>
<dbReference type="Proteomes" id="UP000283634">
    <property type="component" value="Unassembled WGS sequence"/>
</dbReference>
<evidence type="ECO:0000259" key="1">
    <source>
        <dbReference type="Pfam" id="PF13859"/>
    </source>
</evidence>
<dbReference type="GeneID" id="40334179"/>
<accession>A0A3R7JQS5</accession>
<dbReference type="InterPro" id="IPR011040">
    <property type="entry name" value="Sialidase"/>
</dbReference>
<comment type="caution">
    <text evidence="2">The sequence shown here is derived from an EMBL/GenBank/DDBJ whole genome shotgun (WGS) entry which is preliminary data.</text>
</comment>
<organism evidence="2 3">
    <name type="scientific">Trypanosoma rangeli</name>
    <dbReference type="NCBI Taxonomy" id="5698"/>
    <lineage>
        <taxon>Eukaryota</taxon>
        <taxon>Discoba</taxon>
        <taxon>Euglenozoa</taxon>
        <taxon>Kinetoplastea</taxon>
        <taxon>Metakinetoplastina</taxon>
        <taxon>Trypanosomatida</taxon>
        <taxon>Trypanosomatidae</taxon>
        <taxon>Trypanosoma</taxon>
        <taxon>Herpetosoma</taxon>
    </lineage>
</organism>
<name>A0A3R7JQS5_TRYRA</name>
<dbReference type="RefSeq" id="XP_029233243.1">
    <property type="nucleotide sequence ID" value="XM_029386882.1"/>
</dbReference>